<feature type="domain" description="HD/PDEase" evidence="1">
    <location>
        <begin position="49"/>
        <end position="164"/>
    </location>
</feature>
<dbReference type="PANTHER" id="PTHR46246">
    <property type="entry name" value="GUANOSINE-3',5'-BIS(DIPHOSPHATE) 3'-PYROPHOSPHOHYDROLASE MESH1"/>
    <property type="match status" value="1"/>
</dbReference>
<sequence length="220" mass="24305">MEDNEYESPMSMSDSSAGTARFPTVLTHKYTRAVEYAAALHGTDKRKGTDTTYLCHLLGVSALVLEAGGTEDEAIAGLLHDAVEDAGGLPRLADVRARFGDDVADIVEACSDSTDEDWKRNVDYWERKQKYLEHLENEADGRAVMVSLADKVHNIRALVTDLQRGLPKWKFNGTPAQVLLYYRELLRIGEARGVPDTLTIPLSLGIEAISPMLEQMEAQP</sequence>
<evidence type="ECO:0000313" key="2">
    <source>
        <dbReference type="EMBL" id="CAB4967896.1"/>
    </source>
</evidence>
<accession>A0A6J7LHQ4</accession>
<name>A0A6J7LHQ4_9ZZZZ</name>
<gene>
    <name evidence="2" type="ORF">UFOPK3772_03042</name>
</gene>
<organism evidence="2">
    <name type="scientific">freshwater metagenome</name>
    <dbReference type="NCBI Taxonomy" id="449393"/>
    <lineage>
        <taxon>unclassified sequences</taxon>
        <taxon>metagenomes</taxon>
        <taxon>ecological metagenomes</taxon>
    </lineage>
</organism>
<proteinExistence type="predicted"/>
<protein>
    <submittedName>
        <fullName evidence="2">Unannotated protein</fullName>
    </submittedName>
</protein>
<dbReference type="InterPro" id="IPR052194">
    <property type="entry name" value="MESH1"/>
</dbReference>
<evidence type="ECO:0000259" key="1">
    <source>
        <dbReference type="SMART" id="SM00471"/>
    </source>
</evidence>
<dbReference type="AlphaFoldDB" id="A0A6J7LHQ4"/>
<dbReference type="EMBL" id="CAFBNE010000150">
    <property type="protein sequence ID" value="CAB4967896.1"/>
    <property type="molecule type" value="Genomic_DNA"/>
</dbReference>
<dbReference type="Gene3D" id="1.10.3210.10">
    <property type="entry name" value="Hypothetical protein af1432"/>
    <property type="match status" value="1"/>
</dbReference>
<dbReference type="InterPro" id="IPR003607">
    <property type="entry name" value="HD/PDEase_dom"/>
</dbReference>
<dbReference type="GO" id="GO:0008893">
    <property type="term" value="F:guanosine-3',5'-bis(diphosphate) 3'-diphosphatase activity"/>
    <property type="evidence" value="ECO:0007669"/>
    <property type="project" value="TreeGrafter"/>
</dbReference>
<dbReference type="SMART" id="SM00471">
    <property type="entry name" value="HDc"/>
    <property type="match status" value="1"/>
</dbReference>
<reference evidence="2" key="1">
    <citation type="submission" date="2020-05" db="EMBL/GenBank/DDBJ databases">
        <authorList>
            <person name="Chiriac C."/>
            <person name="Salcher M."/>
            <person name="Ghai R."/>
            <person name="Kavagutti S V."/>
        </authorList>
    </citation>
    <scope>NUCLEOTIDE SEQUENCE</scope>
</reference>
<dbReference type="PANTHER" id="PTHR46246:SF1">
    <property type="entry name" value="GUANOSINE-3',5'-BIS(DIPHOSPHATE) 3'-PYROPHOSPHOHYDROLASE MESH1"/>
    <property type="match status" value="1"/>
</dbReference>
<dbReference type="SUPFAM" id="SSF109604">
    <property type="entry name" value="HD-domain/PDEase-like"/>
    <property type="match status" value="1"/>
</dbReference>
<dbReference type="Pfam" id="PF13328">
    <property type="entry name" value="HD_4"/>
    <property type="match status" value="1"/>
</dbReference>